<organism evidence="1 2">
    <name type="scientific">Rhodococcus daqingensis</name>
    <dbReference type="NCBI Taxonomy" id="2479363"/>
    <lineage>
        <taxon>Bacteria</taxon>
        <taxon>Bacillati</taxon>
        <taxon>Actinomycetota</taxon>
        <taxon>Actinomycetes</taxon>
        <taxon>Mycobacteriales</taxon>
        <taxon>Nocardiaceae</taxon>
        <taxon>Rhodococcus</taxon>
    </lineage>
</organism>
<dbReference type="InterPro" id="IPR043129">
    <property type="entry name" value="ATPase_NBD"/>
</dbReference>
<dbReference type="RefSeq" id="WP_378406674.1">
    <property type="nucleotide sequence ID" value="NZ_JBHTCS010000018.1"/>
</dbReference>
<sequence>MLVLGVSAGAGGARGVLTAPDRPHHEPVARCDVRRRTGAEIGEAVISVIRTLRAAAVDRSEMVAATAVTLRTGIDPEAVYDASAAQSRHHVRVVPETSSQLRYLRFTGLIPRHGASVLYDVGSSGLSACVADAASGEVLVARRSAVVGGDQFDRSLQAYLFDQGFRLDLTECRDLKEQLGHERVATATDPDTGACRVLTGSDLAALTRDAVAHSTSVLRSMIRESKVRPSRIVVLGGGARVPGLVATLQSELRIQTVVPPEPASVAGRGAVLLAAATAAPAARPGPAFAGW</sequence>
<dbReference type="Proteomes" id="UP001596484">
    <property type="component" value="Unassembled WGS sequence"/>
</dbReference>
<dbReference type="SUPFAM" id="SSF53067">
    <property type="entry name" value="Actin-like ATPase domain"/>
    <property type="match status" value="1"/>
</dbReference>
<reference evidence="2" key="1">
    <citation type="journal article" date="2019" name="Int. J. Syst. Evol. Microbiol.">
        <title>The Global Catalogue of Microorganisms (GCM) 10K type strain sequencing project: providing services to taxonomists for standard genome sequencing and annotation.</title>
        <authorList>
            <consortium name="The Broad Institute Genomics Platform"/>
            <consortium name="The Broad Institute Genome Sequencing Center for Infectious Disease"/>
            <person name="Wu L."/>
            <person name="Ma J."/>
        </authorList>
    </citation>
    <scope>NUCLEOTIDE SEQUENCE [LARGE SCALE GENOMIC DNA]</scope>
    <source>
        <strain evidence="2">ICMP 19430</strain>
    </source>
</reference>
<evidence type="ECO:0000313" key="1">
    <source>
        <dbReference type="EMBL" id="MFC7449555.1"/>
    </source>
</evidence>
<dbReference type="Gene3D" id="3.90.640.10">
    <property type="entry name" value="Actin, Chain A, domain 4"/>
    <property type="match status" value="1"/>
</dbReference>
<dbReference type="EMBL" id="JBHTCS010000018">
    <property type="protein sequence ID" value="MFC7449555.1"/>
    <property type="molecule type" value="Genomic_DNA"/>
</dbReference>
<protein>
    <recommendedName>
        <fullName evidence="3">Molecular chaperone</fullName>
    </recommendedName>
</protein>
<comment type="caution">
    <text evidence="1">The sequence shown here is derived from an EMBL/GenBank/DDBJ whole genome shotgun (WGS) entry which is preliminary data.</text>
</comment>
<evidence type="ECO:0008006" key="3">
    <source>
        <dbReference type="Google" id="ProtNLM"/>
    </source>
</evidence>
<keyword evidence="2" id="KW-1185">Reference proteome</keyword>
<name>A0ABW2S0K8_9NOCA</name>
<gene>
    <name evidence="1" type="ORF">ACFQS9_16785</name>
</gene>
<dbReference type="Gene3D" id="3.30.420.40">
    <property type="match status" value="2"/>
</dbReference>
<proteinExistence type="predicted"/>
<dbReference type="PANTHER" id="PTHR42749:SF1">
    <property type="entry name" value="CELL SHAPE-DETERMINING PROTEIN MREB"/>
    <property type="match status" value="1"/>
</dbReference>
<accession>A0ABW2S0K8</accession>
<evidence type="ECO:0000313" key="2">
    <source>
        <dbReference type="Proteomes" id="UP001596484"/>
    </source>
</evidence>
<dbReference type="PANTHER" id="PTHR42749">
    <property type="entry name" value="CELL SHAPE-DETERMINING PROTEIN MREB"/>
    <property type="match status" value="1"/>
</dbReference>